<evidence type="ECO:0000256" key="1">
    <source>
        <dbReference type="SAM" id="MobiDB-lite"/>
    </source>
</evidence>
<organism evidence="2 3">
    <name type="scientific">Arthrobacter cheniae</name>
    <dbReference type="NCBI Taxonomy" id="1258888"/>
    <lineage>
        <taxon>Bacteria</taxon>
        <taxon>Bacillati</taxon>
        <taxon>Actinomycetota</taxon>
        <taxon>Actinomycetes</taxon>
        <taxon>Micrococcales</taxon>
        <taxon>Micrococcaceae</taxon>
        <taxon>Arthrobacter</taxon>
    </lineage>
</organism>
<proteinExistence type="predicted"/>
<keyword evidence="3" id="KW-1185">Reference proteome</keyword>
<protein>
    <submittedName>
        <fullName evidence="2">Uncharacterized protein</fullName>
    </submittedName>
</protein>
<accession>A0A3A5M0E1</accession>
<reference evidence="2 3" key="1">
    <citation type="submission" date="2018-09" db="EMBL/GenBank/DDBJ databases">
        <title>Novel species of Arthrobacter.</title>
        <authorList>
            <person name="Liu Q."/>
            <person name="Xin Y.-H."/>
        </authorList>
    </citation>
    <scope>NUCLEOTIDE SEQUENCE [LARGE SCALE GENOMIC DNA]</scope>
    <source>
        <strain evidence="2 3">Hz2</strain>
    </source>
</reference>
<name>A0A3A5M0E1_9MICC</name>
<gene>
    <name evidence="2" type="ORF">D6T63_15985</name>
</gene>
<evidence type="ECO:0000313" key="3">
    <source>
        <dbReference type="Proteomes" id="UP000272560"/>
    </source>
</evidence>
<feature type="region of interest" description="Disordered" evidence="1">
    <location>
        <begin position="91"/>
        <end position="111"/>
    </location>
</feature>
<dbReference type="EMBL" id="QZVT01000010">
    <property type="protein sequence ID" value="RJT76957.1"/>
    <property type="molecule type" value="Genomic_DNA"/>
</dbReference>
<dbReference type="AlphaFoldDB" id="A0A3A5M0E1"/>
<evidence type="ECO:0000313" key="2">
    <source>
        <dbReference type="EMBL" id="RJT76957.1"/>
    </source>
</evidence>
<dbReference type="Proteomes" id="UP000272560">
    <property type="component" value="Unassembled WGS sequence"/>
</dbReference>
<sequence length="111" mass="11951">MWMVSHVATNDRHIHAVEGTDTSVTKRSSLRSGCKGTVSVCCPSDHDGPRGVVNRALRAGAFRKNFDRPAAQEPPAQTCFLLAPVNPVDETSQSVRQSTACQQAKTTMRGA</sequence>
<comment type="caution">
    <text evidence="2">The sequence shown here is derived from an EMBL/GenBank/DDBJ whole genome shotgun (WGS) entry which is preliminary data.</text>
</comment>